<dbReference type="Proteomes" id="UP001231189">
    <property type="component" value="Unassembled WGS sequence"/>
</dbReference>
<sequence length="412" mass="45723">MASGSKVRSGKTETYLDVDELLRNLNLQGEELNEVVLAKEEVRRWPEVKWLAAGTILTRKSFSMQSLKNTLQAAWNPAQEVKFHEIEPNLFVMQAFCLGDWNRIMDDGPWLFRGCALMAEAFDGAAVKPSTPNRVQVWAQIHKIPPLFRNNEVLSQLASRVGEVVAVEGNVVPTRNGAFHRIRVKLNPAKPLTRFVPLTMEGSDPMFLQVKYEKMPKHCEHCGLMGHTYVECGTGEYEENQLQFGQWMIAEDIYWKPGTPGIRTRSAAREGGSDRGHGQRGGRGGGRFAGRSEHNQRKWVPKPSGGKKRNSGEAGLGMDREEDLEDSASSPLKQPGVTGQAEKDSGARKKLDMNAGGEIPPPPPEYITPSEKKKRMRRAADAASEKSDKGSVNSDMVITADVAASEEDRRDQ</sequence>
<feature type="region of interest" description="Disordered" evidence="1">
    <location>
        <begin position="260"/>
        <end position="412"/>
    </location>
</feature>
<dbReference type="AlphaFoldDB" id="A0AAD8S7G7"/>
<organism evidence="3 4">
    <name type="scientific">Lolium multiflorum</name>
    <name type="common">Italian ryegrass</name>
    <name type="synonym">Lolium perenne subsp. multiflorum</name>
    <dbReference type="NCBI Taxonomy" id="4521"/>
    <lineage>
        <taxon>Eukaryota</taxon>
        <taxon>Viridiplantae</taxon>
        <taxon>Streptophyta</taxon>
        <taxon>Embryophyta</taxon>
        <taxon>Tracheophyta</taxon>
        <taxon>Spermatophyta</taxon>
        <taxon>Magnoliopsida</taxon>
        <taxon>Liliopsida</taxon>
        <taxon>Poales</taxon>
        <taxon>Poaceae</taxon>
        <taxon>BOP clade</taxon>
        <taxon>Pooideae</taxon>
        <taxon>Poodae</taxon>
        <taxon>Poeae</taxon>
        <taxon>Poeae Chloroplast Group 2 (Poeae type)</taxon>
        <taxon>Loliodinae</taxon>
        <taxon>Loliinae</taxon>
        <taxon>Lolium</taxon>
    </lineage>
</organism>
<dbReference type="InterPro" id="IPR040256">
    <property type="entry name" value="At4g02000-like"/>
</dbReference>
<feature type="compositionally biased region" description="Basic and acidic residues" evidence="1">
    <location>
        <begin position="267"/>
        <end position="277"/>
    </location>
</feature>
<reference evidence="3" key="1">
    <citation type="submission" date="2023-07" db="EMBL/GenBank/DDBJ databases">
        <title>A chromosome-level genome assembly of Lolium multiflorum.</title>
        <authorList>
            <person name="Chen Y."/>
            <person name="Copetti D."/>
            <person name="Kolliker R."/>
            <person name="Studer B."/>
        </authorList>
    </citation>
    <scope>NUCLEOTIDE SEQUENCE</scope>
    <source>
        <strain evidence="3">02402/16</strain>
        <tissue evidence="3">Leaf</tissue>
    </source>
</reference>
<dbReference type="InterPro" id="IPR025558">
    <property type="entry name" value="DUF4283"/>
</dbReference>
<gene>
    <name evidence="3" type="ORF">QYE76_063973</name>
</gene>
<proteinExistence type="predicted"/>
<feature type="domain" description="DUF4283" evidence="2">
    <location>
        <begin position="60"/>
        <end position="120"/>
    </location>
</feature>
<feature type="compositionally biased region" description="Basic residues" evidence="1">
    <location>
        <begin position="297"/>
        <end position="309"/>
    </location>
</feature>
<feature type="compositionally biased region" description="Basic and acidic residues" evidence="1">
    <location>
        <begin position="378"/>
        <end position="389"/>
    </location>
</feature>
<feature type="compositionally biased region" description="Basic and acidic residues" evidence="1">
    <location>
        <begin position="341"/>
        <end position="352"/>
    </location>
</feature>
<protein>
    <recommendedName>
        <fullName evidence="2">DUF4283 domain-containing protein</fullName>
    </recommendedName>
</protein>
<feature type="compositionally biased region" description="Gly residues" evidence="1">
    <location>
        <begin position="279"/>
        <end position="288"/>
    </location>
</feature>
<evidence type="ECO:0000313" key="4">
    <source>
        <dbReference type="Proteomes" id="UP001231189"/>
    </source>
</evidence>
<dbReference type="Pfam" id="PF14111">
    <property type="entry name" value="DUF4283"/>
    <property type="match status" value="1"/>
</dbReference>
<dbReference type="PANTHER" id="PTHR31286:SF167">
    <property type="entry name" value="OS09G0268800 PROTEIN"/>
    <property type="match status" value="1"/>
</dbReference>
<evidence type="ECO:0000256" key="1">
    <source>
        <dbReference type="SAM" id="MobiDB-lite"/>
    </source>
</evidence>
<accession>A0AAD8S7G7</accession>
<comment type="caution">
    <text evidence="3">The sequence shown here is derived from an EMBL/GenBank/DDBJ whole genome shotgun (WGS) entry which is preliminary data.</text>
</comment>
<dbReference type="EMBL" id="JAUUTY010000004">
    <property type="protein sequence ID" value="KAK1646168.1"/>
    <property type="molecule type" value="Genomic_DNA"/>
</dbReference>
<evidence type="ECO:0000259" key="2">
    <source>
        <dbReference type="Pfam" id="PF14111"/>
    </source>
</evidence>
<name>A0AAD8S7G7_LOLMU</name>
<evidence type="ECO:0000313" key="3">
    <source>
        <dbReference type="EMBL" id="KAK1646168.1"/>
    </source>
</evidence>
<dbReference type="PANTHER" id="PTHR31286">
    <property type="entry name" value="GLYCINE-RICH CELL WALL STRUCTURAL PROTEIN 1.8-LIKE"/>
    <property type="match status" value="1"/>
</dbReference>
<keyword evidence="4" id="KW-1185">Reference proteome</keyword>